<accession>A0A2H3CJ62</accession>
<protein>
    <submittedName>
        <fullName evidence="2">Uncharacterized protein</fullName>
    </submittedName>
</protein>
<feature type="compositionally biased region" description="Basic and acidic residues" evidence="1">
    <location>
        <begin position="49"/>
        <end position="66"/>
    </location>
</feature>
<evidence type="ECO:0000256" key="1">
    <source>
        <dbReference type="SAM" id="MobiDB-lite"/>
    </source>
</evidence>
<feature type="region of interest" description="Disordered" evidence="1">
    <location>
        <begin position="36"/>
        <end position="69"/>
    </location>
</feature>
<dbReference type="Proteomes" id="UP000218334">
    <property type="component" value="Unassembled WGS sequence"/>
</dbReference>
<sequence>MTKNSNSSDPMELSVACENYCFLLIPPPSPCPTLTTNCSSSSRLVPTRSKSERQRRSHQRSEKPSEPRILISQHPHFRTCFLYPFLACPITKMNRKARRTRRIPILWRGSM</sequence>
<gene>
    <name evidence="2" type="ORF">ARMSODRAFT_427298</name>
</gene>
<organism evidence="2 3">
    <name type="scientific">Armillaria solidipes</name>
    <dbReference type="NCBI Taxonomy" id="1076256"/>
    <lineage>
        <taxon>Eukaryota</taxon>
        <taxon>Fungi</taxon>
        <taxon>Dikarya</taxon>
        <taxon>Basidiomycota</taxon>
        <taxon>Agaricomycotina</taxon>
        <taxon>Agaricomycetes</taxon>
        <taxon>Agaricomycetidae</taxon>
        <taxon>Agaricales</taxon>
        <taxon>Marasmiineae</taxon>
        <taxon>Physalacriaceae</taxon>
        <taxon>Armillaria</taxon>
    </lineage>
</organism>
<evidence type="ECO:0000313" key="2">
    <source>
        <dbReference type="EMBL" id="PBK76153.1"/>
    </source>
</evidence>
<dbReference type="EMBL" id="KZ293417">
    <property type="protein sequence ID" value="PBK76153.1"/>
    <property type="molecule type" value="Genomic_DNA"/>
</dbReference>
<proteinExistence type="predicted"/>
<keyword evidence="3" id="KW-1185">Reference proteome</keyword>
<dbReference type="AlphaFoldDB" id="A0A2H3CJ62"/>
<evidence type="ECO:0000313" key="3">
    <source>
        <dbReference type="Proteomes" id="UP000218334"/>
    </source>
</evidence>
<reference evidence="3" key="1">
    <citation type="journal article" date="2017" name="Nat. Ecol. Evol.">
        <title>Genome expansion and lineage-specific genetic innovations in the forest pathogenic fungi Armillaria.</title>
        <authorList>
            <person name="Sipos G."/>
            <person name="Prasanna A.N."/>
            <person name="Walter M.C."/>
            <person name="O'Connor E."/>
            <person name="Balint B."/>
            <person name="Krizsan K."/>
            <person name="Kiss B."/>
            <person name="Hess J."/>
            <person name="Varga T."/>
            <person name="Slot J."/>
            <person name="Riley R."/>
            <person name="Boka B."/>
            <person name="Rigling D."/>
            <person name="Barry K."/>
            <person name="Lee J."/>
            <person name="Mihaltcheva S."/>
            <person name="LaButti K."/>
            <person name="Lipzen A."/>
            <person name="Waldron R."/>
            <person name="Moloney N.M."/>
            <person name="Sperisen C."/>
            <person name="Kredics L."/>
            <person name="Vagvoelgyi C."/>
            <person name="Patrignani A."/>
            <person name="Fitzpatrick D."/>
            <person name="Nagy I."/>
            <person name="Doyle S."/>
            <person name="Anderson J.B."/>
            <person name="Grigoriev I.V."/>
            <person name="Gueldener U."/>
            <person name="Muensterkoetter M."/>
            <person name="Nagy L.G."/>
        </authorList>
    </citation>
    <scope>NUCLEOTIDE SEQUENCE [LARGE SCALE GENOMIC DNA]</scope>
    <source>
        <strain evidence="3">28-4</strain>
    </source>
</reference>
<name>A0A2H3CJ62_9AGAR</name>